<proteinExistence type="predicted"/>
<dbReference type="InterPro" id="IPR029063">
    <property type="entry name" value="SAM-dependent_MTases_sf"/>
</dbReference>
<keyword evidence="1" id="KW-0808">Transferase</keyword>
<accession>A0AAE7TLL0</accession>
<reference evidence="1 2" key="1">
    <citation type="submission" date="2018-06" db="EMBL/GenBank/DDBJ databases">
        <title>Comparative genomics of Bradyrhizobium nodulating Arachidis hypogaea.</title>
        <authorList>
            <person name="Li Y."/>
        </authorList>
    </citation>
    <scope>NUCLEOTIDE SEQUENCE [LARGE SCALE GENOMIC DNA]</scope>
    <source>
        <strain evidence="1 2">CCBAU 051107</strain>
    </source>
</reference>
<protein>
    <submittedName>
        <fullName evidence="1">Methyltransferase domain-containing protein</fullName>
    </submittedName>
</protein>
<dbReference type="SUPFAM" id="SSF53335">
    <property type="entry name" value="S-adenosyl-L-methionine-dependent methyltransferases"/>
    <property type="match status" value="1"/>
</dbReference>
<evidence type="ECO:0000313" key="1">
    <source>
        <dbReference type="EMBL" id="QOZ73268.1"/>
    </source>
</evidence>
<dbReference type="EMBL" id="CP030050">
    <property type="protein sequence ID" value="QOZ73268.1"/>
    <property type="molecule type" value="Genomic_DNA"/>
</dbReference>
<dbReference type="GO" id="GO:0008168">
    <property type="term" value="F:methyltransferase activity"/>
    <property type="evidence" value="ECO:0007669"/>
    <property type="project" value="UniProtKB-KW"/>
</dbReference>
<keyword evidence="1" id="KW-0489">Methyltransferase</keyword>
<gene>
    <name evidence="1" type="ORF">WN72_10245</name>
</gene>
<sequence length="260" mass="28830">MPSPIQFWNEKGEEFARIARDPGSFFARRAALVAELVSNHISPGRVLDIGCGAGQLCFDLARRGFDVYGVDLSSVQIEMAIQTARGRLSLPDKRFQVCTPQCLSFNGPFDVITAIGVLPYVEDHSAFIKRALSLLEPNGMFVASCTNSLSLFTGLAVARHMRAFQPDRAWFSVLANLVRTGLWSGTCVDFRIARQCGSAAALDRLCERLGLVIVGELDLYNVTWSSFDRSPFERGRIGRMLSRRLGWTHVGAYRKQFTGT</sequence>
<dbReference type="GO" id="GO:0032259">
    <property type="term" value="P:methylation"/>
    <property type="evidence" value="ECO:0007669"/>
    <property type="project" value="UniProtKB-KW"/>
</dbReference>
<dbReference type="AlphaFoldDB" id="A0AAE7TLL0"/>
<evidence type="ECO:0000313" key="2">
    <source>
        <dbReference type="Proteomes" id="UP000594015"/>
    </source>
</evidence>
<name>A0AAE7TLL0_9BRAD</name>
<dbReference type="CDD" id="cd02440">
    <property type="entry name" value="AdoMet_MTases"/>
    <property type="match status" value="1"/>
</dbReference>
<dbReference type="Proteomes" id="UP000594015">
    <property type="component" value="Chromosome"/>
</dbReference>
<dbReference type="PANTHER" id="PTHR43861">
    <property type="entry name" value="TRANS-ACONITATE 2-METHYLTRANSFERASE-RELATED"/>
    <property type="match status" value="1"/>
</dbReference>
<dbReference type="RefSeq" id="WP_092217797.1">
    <property type="nucleotide sequence ID" value="NZ_FPBQ01000022.1"/>
</dbReference>
<dbReference type="KEGG" id="barh:WN72_10245"/>
<organism evidence="1 2">
    <name type="scientific">Bradyrhizobium arachidis</name>
    <dbReference type="NCBI Taxonomy" id="858423"/>
    <lineage>
        <taxon>Bacteria</taxon>
        <taxon>Pseudomonadati</taxon>
        <taxon>Pseudomonadota</taxon>
        <taxon>Alphaproteobacteria</taxon>
        <taxon>Hyphomicrobiales</taxon>
        <taxon>Nitrobacteraceae</taxon>
        <taxon>Bradyrhizobium</taxon>
    </lineage>
</organism>
<dbReference type="Pfam" id="PF13489">
    <property type="entry name" value="Methyltransf_23"/>
    <property type="match status" value="1"/>
</dbReference>
<dbReference type="Gene3D" id="3.40.50.150">
    <property type="entry name" value="Vaccinia Virus protein VP39"/>
    <property type="match status" value="1"/>
</dbReference>